<feature type="domain" description="HAMP" evidence="7">
    <location>
        <begin position="214"/>
        <end position="268"/>
    </location>
</feature>
<organism evidence="8 9">
    <name type="scientific">Alcanivorax xiamenensis</name>
    <dbReference type="NCBI Taxonomy" id="1177156"/>
    <lineage>
        <taxon>Bacteria</taxon>
        <taxon>Pseudomonadati</taxon>
        <taxon>Pseudomonadota</taxon>
        <taxon>Gammaproteobacteria</taxon>
        <taxon>Oceanospirillales</taxon>
        <taxon>Alcanivoracaceae</taxon>
        <taxon>Alcanivorax</taxon>
    </lineage>
</organism>
<keyword evidence="5" id="KW-1133">Transmembrane helix</keyword>
<evidence type="ECO:0000259" key="7">
    <source>
        <dbReference type="PROSITE" id="PS50885"/>
    </source>
</evidence>
<evidence type="ECO:0000313" key="9">
    <source>
        <dbReference type="Proteomes" id="UP000771797"/>
    </source>
</evidence>
<dbReference type="CDD" id="cd06225">
    <property type="entry name" value="HAMP"/>
    <property type="match status" value="1"/>
</dbReference>
<dbReference type="PROSITE" id="PS50111">
    <property type="entry name" value="CHEMOTAXIS_TRANSDUC_2"/>
    <property type="match status" value="1"/>
</dbReference>
<dbReference type="InterPro" id="IPR003660">
    <property type="entry name" value="HAMP_dom"/>
</dbReference>
<reference evidence="8 9" key="1">
    <citation type="submission" date="2012-09" db="EMBL/GenBank/DDBJ databases">
        <title>Genome Sequence of alkane-degrading Bacterium Alcanivorax sp. 6-D-6.</title>
        <authorList>
            <person name="Lai Q."/>
            <person name="Shao Z."/>
        </authorList>
    </citation>
    <scope>NUCLEOTIDE SEQUENCE [LARGE SCALE GENOMIC DNA]</scope>
    <source>
        <strain evidence="8 9">6-D-6</strain>
    </source>
</reference>
<dbReference type="PROSITE" id="PS50885">
    <property type="entry name" value="HAMP"/>
    <property type="match status" value="1"/>
</dbReference>
<dbReference type="Gene3D" id="1.10.287.950">
    <property type="entry name" value="Methyl-accepting chemotaxis protein"/>
    <property type="match status" value="1"/>
</dbReference>
<evidence type="ECO:0000256" key="4">
    <source>
        <dbReference type="PROSITE-ProRule" id="PRU00284"/>
    </source>
</evidence>
<dbReference type="InterPro" id="IPR004089">
    <property type="entry name" value="MCPsignal_dom"/>
</dbReference>
<dbReference type="InterPro" id="IPR004090">
    <property type="entry name" value="Chemotax_Me-accpt_rcpt"/>
</dbReference>
<dbReference type="SMART" id="SM00283">
    <property type="entry name" value="MA"/>
    <property type="match status" value="1"/>
</dbReference>
<feature type="domain" description="Methyl-accepting transducer" evidence="6">
    <location>
        <begin position="273"/>
        <end position="502"/>
    </location>
</feature>
<keyword evidence="1" id="KW-0488">Methylation</keyword>
<gene>
    <name evidence="8" type="ORF">A6D6_00670</name>
</gene>
<dbReference type="SMART" id="SM00304">
    <property type="entry name" value="HAMP"/>
    <property type="match status" value="1"/>
</dbReference>
<dbReference type="Pfam" id="PF00015">
    <property type="entry name" value="MCPsignal"/>
    <property type="match status" value="1"/>
</dbReference>
<proteinExistence type="inferred from homology"/>
<dbReference type="InterPro" id="IPR051310">
    <property type="entry name" value="MCP_chemotaxis"/>
</dbReference>
<evidence type="ECO:0000313" key="8">
    <source>
        <dbReference type="EMBL" id="KAF0807673.1"/>
    </source>
</evidence>
<sequence>MLAKLNRINVKYGVAFIGVALALWIVVGVNVLLVNSVKQRMLEFGDRFTPAITEVVNADRDLYQARLAEMAFLRGIPGTPEARANQAFYEENAVQAQERITRMAELMDGYMDTGGKADEYRQLYETWRRESAKVFQLYNDELVGEAMEQLDGPSLASFDALRAFYDHAGDNVAARIRALQEETLETVRLQQLAISVFAVIIGVLAIAIALIGPHLMSRAIRQITRRIREISEGDGDLTARIHSRRRDEIGELADQFNAFIGRIDGTLSKVRDSALSVKTAAEEIARGSQELSARTEQTAANLQETSASMEQITHTVHNTSDASGKATQLVRGTVDVARRGQAAMQEVEQTMARINDSSTRIADIVTLIDGIAFQTNILALNASVEAARAGEHGKGFAVVAQEVRTLASRSGEAAKEIRELIGTSVNWTRSGATQVEDTGRTMEEILAAIEKVNAVIAEISTGAQEQSLGIGQVNTAVTELDTMTQHNASMVEETNAAAGEMRDQAESLSAVIGAFRLSERASGREQTPS</sequence>
<dbReference type="RefSeq" id="WP_159659934.1">
    <property type="nucleotide sequence ID" value="NZ_AQPF01000003.1"/>
</dbReference>
<dbReference type="PRINTS" id="PR00260">
    <property type="entry name" value="CHEMTRNSDUCR"/>
</dbReference>
<dbReference type="CDD" id="cd11386">
    <property type="entry name" value="MCP_signal"/>
    <property type="match status" value="1"/>
</dbReference>
<name>A0ABQ6YCL4_9GAMM</name>
<keyword evidence="5" id="KW-0812">Transmembrane</keyword>
<dbReference type="PANTHER" id="PTHR43531">
    <property type="entry name" value="PROTEIN ICFG"/>
    <property type="match status" value="1"/>
</dbReference>
<dbReference type="PANTHER" id="PTHR43531:SF14">
    <property type="entry name" value="METHYL-ACCEPTING CHEMOTAXIS PROTEIN I-RELATED"/>
    <property type="match status" value="1"/>
</dbReference>
<protein>
    <submittedName>
        <fullName evidence="8">Methyl-accepting chemotaxis sensory transducer</fullName>
    </submittedName>
</protein>
<comment type="caution">
    <text evidence="8">The sequence shown here is derived from an EMBL/GenBank/DDBJ whole genome shotgun (WGS) entry which is preliminary data.</text>
</comment>
<evidence type="ECO:0000256" key="1">
    <source>
        <dbReference type="ARBA" id="ARBA00022481"/>
    </source>
</evidence>
<dbReference type="Proteomes" id="UP000771797">
    <property type="component" value="Unassembled WGS sequence"/>
</dbReference>
<feature type="transmembrane region" description="Helical" evidence="5">
    <location>
        <begin position="12"/>
        <end position="34"/>
    </location>
</feature>
<dbReference type="Pfam" id="PF00672">
    <property type="entry name" value="HAMP"/>
    <property type="match status" value="1"/>
</dbReference>
<evidence type="ECO:0000256" key="3">
    <source>
        <dbReference type="ARBA" id="ARBA00029447"/>
    </source>
</evidence>
<keyword evidence="2 4" id="KW-0807">Transducer</keyword>
<evidence type="ECO:0000256" key="2">
    <source>
        <dbReference type="ARBA" id="ARBA00023224"/>
    </source>
</evidence>
<keyword evidence="5" id="KW-0472">Membrane</keyword>
<keyword evidence="9" id="KW-1185">Reference proteome</keyword>
<dbReference type="SUPFAM" id="SSF58104">
    <property type="entry name" value="Methyl-accepting chemotaxis protein (MCP) signaling domain"/>
    <property type="match status" value="1"/>
</dbReference>
<evidence type="ECO:0000256" key="5">
    <source>
        <dbReference type="SAM" id="Phobius"/>
    </source>
</evidence>
<comment type="similarity">
    <text evidence="3">Belongs to the methyl-accepting chemotaxis (MCP) protein family.</text>
</comment>
<evidence type="ECO:0000259" key="6">
    <source>
        <dbReference type="PROSITE" id="PS50111"/>
    </source>
</evidence>
<feature type="transmembrane region" description="Helical" evidence="5">
    <location>
        <begin position="192"/>
        <end position="216"/>
    </location>
</feature>
<dbReference type="EMBL" id="AQPF01000003">
    <property type="protein sequence ID" value="KAF0807673.1"/>
    <property type="molecule type" value="Genomic_DNA"/>
</dbReference>
<accession>A0ABQ6YCL4</accession>